<evidence type="ECO:0000313" key="2">
    <source>
        <dbReference type="EMBL" id="KZS05567.1"/>
    </source>
</evidence>
<evidence type="ECO:0000256" key="1">
    <source>
        <dbReference type="SAM" id="MobiDB-lite"/>
    </source>
</evidence>
<reference evidence="2 3" key="1">
    <citation type="submission" date="2016-03" db="EMBL/GenBank/DDBJ databases">
        <title>EvidentialGene: Evidence-directed Construction of Genes on Genomes.</title>
        <authorList>
            <person name="Gilbert D.G."/>
            <person name="Choi J.-H."/>
            <person name="Mockaitis K."/>
            <person name="Colbourne J."/>
            <person name="Pfrender M."/>
        </authorList>
    </citation>
    <scope>NUCLEOTIDE SEQUENCE [LARGE SCALE GENOMIC DNA]</scope>
    <source>
        <strain evidence="2 3">Xinb3</strain>
        <tissue evidence="2">Complete organism</tissue>
    </source>
</reference>
<feature type="compositionally biased region" description="Acidic residues" evidence="1">
    <location>
        <begin position="179"/>
        <end position="198"/>
    </location>
</feature>
<dbReference type="AlphaFoldDB" id="A0A164N1K1"/>
<organism evidence="2 3">
    <name type="scientific">Daphnia magna</name>
    <dbReference type="NCBI Taxonomy" id="35525"/>
    <lineage>
        <taxon>Eukaryota</taxon>
        <taxon>Metazoa</taxon>
        <taxon>Ecdysozoa</taxon>
        <taxon>Arthropoda</taxon>
        <taxon>Crustacea</taxon>
        <taxon>Branchiopoda</taxon>
        <taxon>Diplostraca</taxon>
        <taxon>Cladocera</taxon>
        <taxon>Anomopoda</taxon>
        <taxon>Daphniidae</taxon>
        <taxon>Daphnia</taxon>
    </lineage>
</organism>
<feature type="compositionally biased region" description="Acidic residues" evidence="1">
    <location>
        <begin position="210"/>
        <end position="219"/>
    </location>
</feature>
<feature type="region of interest" description="Disordered" evidence="1">
    <location>
        <begin position="263"/>
        <end position="322"/>
    </location>
</feature>
<feature type="region of interest" description="Disordered" evidence="1">
    <location>
        <begin position="20"/>
        <end position="58"/>
    </location>
</feature>
<feature type="compositionally biased region" description="Pro residues" evidence="1">
    <location>
        <begin position="30"/>
        <end position="41"/>
    </location>
</feature>
<accession>A0A164N1K1</accession>
<name>A0A164N1K1_9CRUS</name>
<feature type="compositionally biased region" description="Low complexity" evidence="1">
    <location>
        <begin position="287"/>
        <end position="322"/>
    </location>
</feature>
<protein>
    <submittedName>
        <fullName evidence="2">Uncharacterized protein</fullName>
    </submittedName>
</protein>
<comment type="caution">
    <text evidence="2">The sequence shown here is derived from an EMBL/GenBank/DDBJ whole genome shotgun (WGS) entry which is preliminary data.</text>
</comment>
<keyword evidence="3" id="KW-1185">Reference proteome</keyword>
<sequence length="552" mass="60107">MSSYKFCSKKPSVKELLEGATFRKTFTPKQPAPPPPLPPPSSAKVHPSASNSRQVHNDKKIFNRLCDLFGKDVSSMNQVNEFQADPPAKAAADVLGYSYQTAAPPSVSSPVADVQTVGVNSSSNKLMKAIAEEDDEQAEMKDRLMKEIKQKISERRRRILQQRRDLFNDSTVSSSSADIVEDEEEEKEDDKTNDDDDRDLWKAVPALADPDADSSFEEEERGRWDPDAAFSEVERILESLESNAALNEELVGRFRLTDHHHLEQGGGADVMGGSGSNTGDEDKNSDDSGMSSSADTSNSSTVSSSSSCSTGNNRQEVSVVVKPVRKSKQQVVAASGSSNSNIATLVVNDDDQLSSSNEYDDEILRNRQILNNSLHIYSVAHDSPVIIDSINIDQDDDVLHSSRGSLSGHRIRLELSSLAATPTPSLSSVTTFGGPAEGRSRRGGTTLTNSAGEIFGSLRSNLSAGAYSTGEALNRIAQHVTDNIVRPIAETMGEAGDGLVRAAEPLVQHLQLLSTRLQVRYRHAAQHKQWLPQLRETADWIEDIPKVKSILP</sequence>
<evidence type="ECO:0000313" key="3">
    <source>
        <dbReference type="Proteomes" id="UP000076858"/>
    </source>
</evidence>
<gene>
    <name evidence="2" type="ORF">APZ42_031223</name>
</gene>
<feature type="compositionally biased region" description="Gly residues" evidence="1">
    <location>
        <begin position="264"/>
        <end position="276"/>
    </location>
</feature>
<feature type="region of interest" description="Disordered" evidence="1">
    <location>
        <begin position="424"/>
        <end position="445"/>
    </location>
</feature>
<feature type="region of interest" description="Disordered" evidence="1">
    <location>
        <begin position="163"/>
        <end position="227"/>
    </location>
</feature>
<dbReference type="EMBL" id="LRGB01002901">
    <property type="protein sequence ID" value="KZS05567.1"/>
    <property type="molecule type" value="Genomic_DNA"/>
</dbReference>
<dbReference type="Proteomes" id="UP000076858">
    <property type="component" value="Unassembled WGS sequence"/>
</dbReference>
<feature type="compositionally biased region" description="Polar residues" evidence="1">
    <location>
        <begin position="168"/>
        <end position="177"/>
    </location>
</feature>
<proteinExistence type="predicted"/>
<dbReference type="OrthoDB" id="28357at2759"/>